<dbReference type="EMBL" id="JAMYJR010000029">
    <property type="protein sequence ID" value="MCO8274177.1"/>
    <property type="molecule type" value="Genomic_DNA"/>
</dbReference>
<name>A0ABT1DTM8_9ACTN</name>
<dbReference type="RefSeq" id="WP_253240256.1">
    <property type="nucleotide sequence ID" value="NZ_JAMYJR010000029.1"/>
</dbReference>
<dbReference type="Proteomes" id="UP001523369">
    <property type="component" value="Unassembled WGS sequence"/>
</dbReference>
<comment type="caution">
    <text evidence="1">The sequence shown here is derived from an EMBL/GenBank/DDBJ whole genome shotgun (WGS) entry which is preliminary data.</text>
</comment>
<protein>
    <submittedName>
        <fullName evidence="1">Uncharacterized protein</fullName>
    </submittedName>
</protein>
<accession>A0ABT1DTM8</accession>
<sequence>MSAYSANPGVMRTGFNAKAGGLLRLTSAVTNLFATMPQQAARTPVRLATAATPEPSGAIFGKSVEVDPALASEVYEHTARTLGLSPLSITSL</sequence>
<organism evidence="1 2">
    <name type="scientific">Paractinoplanes aksuensis</name>
    <dbReference type="NCBI Taxonomy" id="2939490"/>
    <lineage>
        <taxon>Bacteria</taxon>
        <taxon>Bacillati</taxon>
        <taxon>Actinomycetota</taxon>
        <taxon>Actinomycetes</taxon>
        <taxon>Micromonosporales</taxon>
        <taxon>Micromonosporaceae</taxon>
        <taxon>Paractinoplanes</taxon>
    </lineage>
</organism>
<evidence type="ECO:0000313" key="1">
    <source>
        <dbReference type="EMBL" id="MCO8274177.1"/>
    </source>
</evidence>
<gene>
    <name evidence="1" type="ORF">M1L60_26610</name>
</gene>
<keyword evidence="2" id="KW-1185">Reference proteome</keyword>
<proteinExistence type="predicted"/>
<dbReference type="Gene3D" id="3.40.50.720">
    <property type="entry name" value="NAD(P)-binding Rossmann-like Domain"/>
    <property type="match status" value="1"/>
</dbReference>
<reference evidence="1 2" key="1">
    <citation type="submission" date="2022-06" db="EMBL/GenBank/DDBJ databases">
        <title>New Species of the Genus Actinoplanes, ActinopZanes ferrugineus.</title>
        <authorList>
            <person name="Ding P."/>
        </authorList>
    </citation>
    <scope>NUCLEOTIDE SEQUENCE [LARGE SCALE GENOMIC DNA]</scope>
    <source>
        <strain evidence="1 2">TRM88003</strain>
    </source>
</reference>
<evidence type="ECO:0000313" key="2">
    <source>
        <dbReference type="Proteomes" id="UP001523369"/>
    </source>
</evidence>